<dbReference type="Pfam" id="PF03162">
    <property type="entry name" value="Y_phosphatase2"/>
    <property type="match status" value="2"/>
</dbReference>
<dbReference type="HOGENOM" id="CLU_036633_1_0_1"/>
<dbReference type="PANTHER" id="PTHR31126">
    <property type="entry name" value="TYROSINE-PROTEIN PHOSPHATASE"/>
    <property type="match status" value="1"/>
</dbReference>
<dbReference type="GeneID" id="4837268"/>
<reference evidence="3 4" key="1">
    <citation type="journal article" date="2007" name="Nat. Biotechnol.">
        <title>Genome sequence of the lignocellulose-bioconverting and xylose-fermenting yeast Pichia stipitis.</title>
        <authorList>
            <person name="Jeffries T.W."/>
            <person name="Grigoriev I.V."/>
            <person name="Grimwood J."/>
            <person name="Laplaza J.M."/>
            <person name="Aerts A."/>
            <person name="Salamov A."/>
            <person name="Schmutz J."/>
            <person name="Lindquist E."/>
            <person name="Dehal P."/>
            <person name="Shapiro H."/>
            <person name="Jin Y.S."/>
            <person name="Passoth V."/>
            <person name="Richardson P.M."/>
        </authorList>
    </citation>
    <scope>NUCLEOTIDE SEQUENCE [LARGE SCALE GENOMIC DNA]</scope>
    <source>
        <strain evidence="4">ATCC 58785 / CBS 6054 / NBRC 10063 / NRRL Y-11545</strain>
    </source>
</reference>
<keyword evidence="1" id="KW-0175">Coiled coil</keyword>
<dbReference type="KEGG" id="pic:PICST_35251"/>
<dbReference type="SUPFAM" id="SSF52799">
    <property type="entry name" value="(Phosphotyrosine protein) phosphatases II"/>
    <property type="match status" value="1"/>
</dbReference>
<feature type="compositionally biased region" description="Polar residues" evidence="2">
    <location>
        <begin position="264"/>
        <end position="275"/>
    </location>
</feature>
<feature type="compositionally biased region" description="Low complexity" evidence="2">
    <location>
        <begin position="91"/>
        <end position="104"/>
    </location>
</feature>
<dbReference type="Gene3D" id="3.90.190.10">
    <property type="entry name" value="Protein tyrosine phosphatase superfamily"/>
    <property type="match status" value="1"/>
</dbReference>
<dbReference type="eggNOG" id="KOG1572">
    <property type="taxonomic scope" value="Eukaryota"/>
</dbReference>
<feature type="coiled-coil region" evidence="1">
    <location>
        <begin position="212"/>
        <end position="245"/>
    </location>
</feature>
<feature type="region of interest" description="Disordered" evidence="2">
    <location>
        <begin position="264"/>
        <end position="346"/>
    </location>
</feature>
<dbReference type="EMBL" id="CP000496">
    <property type="protein sequence ID" value="ABN64644.2"/>
    <property type="molecule type" value="Genomic_DNA"/>
</dbReference>
<dbReference type="InParanoid" id="A3LQ98"/>
<accession>A3LQ98</accession>
<feature type="compositionally biased region" description="Acidic residues" evidence="2">
    <location>
        <begin position="279"/>
        <end position="298"/>
    </location>
</feature>
<sequence length="481" mass="55560">MLVTPDNFGLVEPGIYRCSKLESDNFPFLETLQLSSLVLLDAEKPPRALNDFISAHKIELFSLGRLKISNHHHTGAEVSNSKDEDDDDDTLSTSSKGSDKGSTSINTQLEESKNAIEVISLNINKNKNDQWMLIEKNLISRAFELLLNKHKHNILLVDSTATLIGILRKIQKWNFLSILNEYRIYSGSSSKNNYFAETFLELIQTELIPYEIDQLNQQVKQQQQYIQQQEEQQQQQQQHEQENEDIPNADFKLSESLFKRPEFSKSTSRSSSINGINEEIWDEDDVNSIDDDDMDDDLLSASPQIPANLLKLVEQRKQEDKRDIDSDNDSTPGTSPKLGRTSRHGSFNNNEIYLTAARMNLERRRSSIDSKFMRASNSKFRNQQSPRPIHAQRASFDSATPIIKRGKDKDMLPKFMTNTEIEAIRYKYDYKYYKNLNKYPTTFENVSVVKLKLPADNKLPKWFIRGRDFWEGHYKTTNGIE</sequence>
<organism evidence="3 4">
    <name type="scientific">Scheffersomyces stipitis (strain ATCC 58785 / CBS 6054 / NBRC 10063 / NRRL Y-11545)</name>
    <name type="common">Yeast</name>
    <name type="synonym">Pichia stipitis</name>
    <dbReference type="NCBI Taxonomy" id="322104"/>
    <lineage>
        <taxon>Eukaryota</taxon>
        <taxon>Fungi</taxon>
        <taxon>Dikarya</taxon>
        <taxon>Ascomycota</taxon>
        <taxon>Saccharomycotina</taxon>
        <taxon>Pichiomycetes</taxon>
        <taxon>Debaryomycetaceae</taxon>
        <taxon>Scheffersomyces</taxon>
    </lineage>
</organism>
<evidence type="ECO:0000256" key="1">
    <source>
        <dbReference type="SAM" id="Coils"/>
    </source>
</evidence>
<evidence type="ECO:0000313" key="3">
    <source>
        <dbReference type="EMBL" id="ABN64644.2"/>
    </source>
</evidence>
<dbReference type="STRING" id="322104.A3LQ98"/>
<dbReference type="Proteomes" id="UP000002258">
    <property type="component" value="Chromosome 2"/>
</dbReference>
<dbReference type="InterPro" id="IPR029021">
    <property type="entry name" value="Prot-tyrosine_phosphatase-like"/>
</dbReference>
<evidence type="ECO:0000256" key="2">
    <source>
        <dbReference type="SAM" id="MobiDB-lite"/>
    </source>
</evidence>
<keyword evidence="4" id="KW-1185">Reference proteome</keyword>
<proteinExistence type="predicted"/>
<name>A3LQ98_PICST</name>
<dbReference type="AlphaFoldDB" id="A3LQ98"/>
<dbReference type="OrthoDB" id="6375174at2759"/>
<dbReference type="InterPro" id="IPR004861">
    <property type="entry name" value="Siw14-like"/>
</dbReference>
<dbReference type="RefSeq" id="XP_001382673.2">
    <property type="nucleotide sequence ID" value="XM_001382636.1"/>
</dbReference>
<dbReference type="GO" id="GO:0016791">
    <property type="term" value="F:phosphatase activity"/>
    <property type="evidence" value="ECO:0007669"/>
    <property type="project" value="TreeGrafter"/>
</dbReference>
<dbReference type="CDD" id="cd17662">
    <property type="entry name" value="PFA-DSP_Oca4"/>
    <property type="match status" value="1"/>
</dbReference>
<feature type="region of interest" description="Disordered" evidence="2">
    <location>
        <begin position="74"/>
        <end position="106"/>
    </location>
</feature>
<dbReference type="PANTHER" id="PTHR31126:SF70">
    <property type="entry name" value="PROTEIN OCA4"/>
    <property type="match status" value="1"/>
</dbReference>
<feature type="compositionally biased region" description="Basic and acidic residues" evidence="2">
    <location>
        <begin position="313"/>
        <end position="325"/>
    </location>
</feature>
<gene>
    <name evidence="3" type="primary">SIW14.3</name>
    <name evidence="3" type="ORF">PICST_35251</name>
</gene>
<protein>
    <submittedName>
        <fullName evidence="3">Putative tyrosine phosphatase</fullName>
    </submittedName>
</protein>
<dbReference type="OMA" id="IQKWNFN"/>
<evidence type="ECO:0000313" key="4">
    <source>
        <dbReference type="Proteomes" id="UP000002258"/>
    </source>
</evidence>